<dbReference type="RefSeq" id="WP_068123402.1">
    <property type="nucleotide sequence ID" value="NZ_CCXJ01000644.1"/>
</dbReference>
<evidence type="ECO:0000256" key="2">
    <source>
        <dbReference type="RuleBase" id="RU003707"/>
    </source>
</evidence>
<protein>
    <submittedName>
        <fullName evidence="4">Enoyl-CoA hydratase</fullName>
        <ecNumber evidence="4">4.2.1.17</ecNumber>
    </submittedName>
</protein>
<feature type="compositionally biased region" description="Basic and acidic residues" evidence="3">
    <location>
        <begin position="258"/>
        <end position="272"/>
    </location>
</feature>
<organism evidence="4 5">
    <name type="scientific">Nocardioides massiliensis</name>
    <dbReference type="NCBI Taxonomy" id="1325935"/>
    <lineage>
        <taxon>Bacteria</taxon>
        <taxon>Bacillati</taxon>
        <taxon>Actinomycetota</taxon>
        <taxon>Actinomycetes</taxon>
        <taxon>Propionibacteriales</taxon>
        <taxon>Nocardioidaceae</taxon>
        <taxon>Nocardioides</taxon>
    </lineage>
</organism>
<reference evidence="4 5" key="1">
    <citation type="submission" date="2023-07" db="EMBL/GenBank/DDBJ databases">
        <title>Sequencing the genomes of 1000 actinobacteria strains.</title>
        <authorList>
            <person name="Klenk H.-P."/>
        </authorList>
    </citation>
    <scope>NUCLEOTIDE SEQUENCE [LARGE SCALE GENOMIC DNA]</scope>
    <source>
        <strain evidence="4 5">GD13</strain>
    </source>
</reference>
<dbReference type="CDD" id="cd06558">
    <property type="entry name" value="crotonase-like"/>
    <property type="match status" value="1"/>
</dbReference>
<keyword evidence="4" id="KW-0456">Lyase</keyword>
<name>A0ABT9NKA7_9ACTN</name>
<dbReference type="PANTHER" id="PTHR43802">
    <property type="entry name" value="ENOYL-COA HYDRATASE"/>
    <property type="match status" value="1"/>
</dbReference>
<dbReference type="PANTHER" id="PTHR43802:SF1">
    <property type="entry name" value="IP11341P-RELATED"/>
    <property type="match status" value="1"/>
</dbReference>
<evidence type="ECO:0000256" key="3">
    <source>
        <dbReference type="SAM" id="MobiDB-lite"/>
    </source>
</evidence>
<dbReference type="InterPro" id="IPR029045">
    <property type="entry name" value="ClpP/crotonase-like_dom_sf"/>
</dbReference>
<evidence type="ECO:0000256" key="1">
    <source>
        <dbReference type="ARBA" id="ARBA00005254"/>
    </source>
</evidence>
<feature type="region of interest" description="Disordered" evidence="3">
    <location>
        <begin position="246"/>
        <end position="272"/>
    </location>
</feature>
<dbReference type="EMBL" id="JAUSQM010000001">
    <property type="protein sequence ID" value="MDP9820854.1"/>
    <property type="molecule type" value="Genomic_DNA"/>
</dbReference>
<dbReference type="Pfam" id="PF00378">
    <property type="entry name" value="ECH_1"/>
    <property type="match status" value="1"/>
</dbReference>
<dbReference type="InterPro" id="IPR018376">
    <property type="entry name" value="Enoyl-CoA_hyd/isom_CS"/>
</dbReference>
<dbReference type="GO" id="GO:0004300">
    <property type="term" value="F:enoyl-CoA hydratase activity"/>
    <property type="evidence" value="ECO:0007669"/>
    <property type="project" value="UniProtKB-EC"/>
</dbReference>
<dbReference type="SUPFAM" id="SSF52096">
    <property type="entry name" value="ClpP/crotonase"/>
    <property type="match status" value="1"/>
</dbReference>
<dbReference type="PROSITE" id="PS00166">
    <property type="entry name" value="ENOYL_COA_HYDRATASE"/>
    <property type="match status" value="1"/>
</dbReference>
<keyword evidence="5" id="KW-1185">Reference proteome</keyword>
<dbReference type="NCBIfam" id="NF006108">
    <property type="entry name" value="PRK08259.1"/>
    <property type="match status" value="1"/>
</dbReference>
<dbReference type="Gene3D" id="1.10.287.2460">
    <property type="match status" value="1"/>
</dbReference>
<sequence length="272" mass="28066">MTSAERPDDPATALPVSVARRGPVTIVQIDRPAVRNAVDRATAEALHEAFVAFDADPDARVAVLTGAGGTFCAGADLHAVADGRGNRVAPDGPGPLGCTRLRLSKPVVAAIEGYAVAGGLELALWSDLRVVADDAILGVFCRRFGVPLIDGGTVRLPRLIGQSRALDLILTGREVRADEALAIGLANRVVASGTALDAAIALAEDLAALPQTCLRHDRLAVLEQWGLSEQDALAVEHAHGVVSLSDDGPEGAIAGASRFRDGAGRHGEPDPV</sequence>
<gene>
    <name evidence="4" type="ORF">J2S59_000663</name>
</gene>
<accession>A0ABT9NKA7</accession>
<dbReference type="InterPro" id="IPR001753">
    <property type="entry name" value="Enoyl-CoA_hydra/iso"/>
</dbReference>
<dbReference type="EC" id="4.2.1.17" evidence="4"/>
<comment type="similarity">
    <text evidence="1 2">Belongs to the enoyl-CoA hydratase/isomerase family.</text>
</comment>
<proteinExistence type="inferred from homology"/>
<dbReference type="Gene3D" id="3.90.226.10">
    <property type="entry name" value="2-enoyl-CoA Hydratase, Chain A, domain 1"/>
    <property type="match status" value="1"/>
</dbReference>
<dbReference type="Proteomes" id="UP001240447">
    <property type="component" value="Unassembled WGS sequence"/>
</dbReference>
<evidence type="ECO:0000313" key="4">
    <source>
        <dbReference type="EMBL" id="MDP9820854.1"/>
    </source>
</evidence>
<evidence type="ECO:0000313" key="5">
    <source>
        <dbReference type="Proteomes" id="UP001240447"/>
    </source>
</evidence>
<comment type="caution">
    <text evidence="4">The sequence shown here is derived from an EMBL/GenBank/DDBJ whole genome shotgun (WGS) entry which is preliminary data.</text>
</comment>